<dbReference type="InterPro" id="IPR000969">
    <property type="entry name" value="SSRP1/POB3"/>
</dbReference>
<gene>
    <name evidence="13" type="primary">POB3</name>
    <name evidence="13" type="ORF">OHK93_007817</name>
</gene>
<dbReference type="FunFam" id="2.30.29.150:FF:000001">
    <property type="entry name" value="Fact complex subunit ssrp1"/>
    <property type="match status" value="1"/>
</dbReference>
<accession>A0AA43QME4</accession>
<organism evidence="13 14">
    <name type="scientific">Ramalina farinacea</name>
    <dbReference type="NCBI Taxonomy" id="258253"/>
    <lineage>
        <taxon>Eukaryota</taxon>
        <taxon>Fungi</taxon>
        <taxon>Dikarya</taxon>
        <taxon>Ascomycota</taxon>
        <taxon>Pezizomycotina</taxon>
        <taxon>Lecanoromycetes</taxon>
        <taxon>OSLEUM clade</taxon>
        <taxon>Lecanoromycetidae</taxon>
        <taxon>Lecanorales</taxon>
        <taxon>Lecanorineae</taxon>
        <taxon>Ramalinaceae</taxon>
        <taxon>Ramalina</taxon>
    </lineage>
</organism>
<feature type="region of interest" description="Disordered" evidence="11">
    <location>
        <begin position="488"/>
        <end position="570"/>
    </location>
</feature>
<feature type="region of interest" description="Disordered" evidence="11">
    <location>
        <begin position="189"/>
        <end position="210"/>
    </location>
</feature>
<dbReference type="GO" id="GO:0006260">
    <property type="term" value="P:DNA replication"/>
    <property type="evidence" value="ECO:0007669"/>
    <property type="project" value="UniProtKB-KW"/>
</dbReference>
<dbReference type="PANTHER" id="PTHR45849">
    <property type="entry name" value="FACT COMPLEX SUBUNIT SSRP1"/>
    <property type="match status" value="1"/>
</dbReference>
<dbReference type="InterPro" id="IPR035417">
    <property type="entry name" value="SSRP1/POB3_N"/>
</dbReference>
<dbReference type="FunFam" id="2.30.29.220:FF:000003">
    <property type="entry name" value="FACT complex subunit POB3"/>
    <property type="match status" value="1"/>
</dbReference>
<keyword evidence="7 10" id="KW-0234">DNA repair</keyword>
<sequence>MESFERIYLDLSKQPGKCRIAETGLGWKPSGGGDTFTLDANNIQAAQWSRAAKGYELKILSRNAGVIQLDGFEQEDFDRTVKVFKLFYGINLENKEHALRGWNWGKADFGKSELSFNVQNRPAFEVPYTEITNTNLAGKNEVAVEFSLPANGSETGTNGHLGGARGKGRKAGAGKDQLVEMRFYIPGTVTKKEENEDGEEKSGDEDEVEEHNAANLFYDTLMDKAEIGEVAGDTFATFLEVLHLTPRGRFDVDMYENSFRLRGKTYDYKIQYDHIKKFMLLPKPDDMHTLITIGLDPPLRQGQTRYPFLVMQFKREEEVIIELNMTDELLEGKYKGKLLPRYESPQHSVVAQIFRGLAGKKVVTPSKDFVSHHQQSGVKCSIKANEGHLFCLDKSFMFVPKPAQYIPLDNISVLVMSRVGGAVSASRTFDIAVIMKDGQEHQFSNINREEQKPLEEFFAVKNLKVRNEMLDDSSALIQAALNDADINSSEDEIVAPKADRGSADEDSESADEDFQSGSDSDVAEEFDSAHESSGSGSDEDMADASDGDANGVSDNERAVEPKKKKAKTNK</sequence>
<dbReference type="Gene3D" id="2.30.29.220">
    <property type="entry name" value="Structure-specific recognition protein (SSRP1)"/>
    <property type="match status" value="1"/>
</dbReference>
<dbReference type="AlphaFoldDB" id="A0AA43QME4"/>
<dbReference type="PANTHER" id="PTHR45849:SF1">
    <property type="entry name" value="FACT COMPLEX SUBUNIT SSRP1"/>
    <property type="match status" value="1"/>
</dbReference>
<dbReference type="FunFam" id="2.30.29.30:FF:000310">
    <property type="entry name" value="FACT complex subunit POB3"/>
    <property type="match status" value="1"/>
</dbReference>
<dbReference type="InterPro" id="IPR038167">
    <property type="entry name" value="SSRP1_sf"/>
</dbReference>
<evidence type="ECO:0000259" key="12">
    <source>
        <dbReference type="SMART" id="SM01287"/>
    </source>
</evidence>
<keyword evidence="6 10" id="KW-0804">Transcription</keyword>
<dbReference type="Pfam" id="PF08512">
    <property type="entry name" value="Rttp106-like_middle"/>
    <property type="match status" value="1"/>
</dbReference>
<dbReference type="GO" id="GO:0006281">
    <property type="term" value="P:DNA repair"/>
    <property type="evidence" value="ECO:0007669"/>
    <property type="project" value="UniProtKB-KW"/>
</dbReference>
<dbReference type="GO" id="GO:0042393">
    <property type="term" value="F:histone binding"/>
    <property type="evidence" value="ECO:0007669"/>
    <property type="project" value="TreeGrafter"/>
</dbReference>
<dbReference type="PRINTS" id="PR00887">
    <property type="entry name" value="SSRCOGNITION"/>
</dbReference>
<evidence type="ECO:0000256" key="9">
    <source>
        <dbReference type="ARBA" id="ARBA00025370"/>
    </source>
</evidence>
<keyword evidence="5 10" id="KW-0805">Transcription regulation</keyword>
<feature type="compositionally biased region" description="Acidic residues" evidence="11">
    <location>
        <begin position="195"/>
        <end position="209"/>
    </location>
</feature>
<feature type="domain" description="Histone chaperone RTT106/FACT complex subunit SPT16-like middle" evidence="12">
    <location>
        <begin position="375"/>
        <end position="468"/>
    </location>
</feature>
<keyword evidence="8 10" id="KW-0539">Nucleus</keyword>
<keyword evidence="14" id="KW-1185">Reference proteome</keyword>
<dbReference type="Gene3D" id="2.30.29.30">
    <property type="entry name" value="Pleckstrin-homology domain (PH domain)/Phosphotyrosine-binding domain (PTB)"/>
    <property type="match status" value="2"/>
</dbReference>
<keyword evidence="4 10" id="KW-0227">DNA damage</keyword>
<comment type="similarity">
    <text evidence="1 10">Belongs to the SSRP1 family.</text>
</comment>
<keyword evidence="3 10" id="KW-0235">DNA replication</keyword>
<dbReference type="CDD" id="cd13229">
    <property type="entry name" value="PH_TFIIH"/>
    <property type="match status" value="1"/>
</dbReference>
<dbReference type="InterPro" id="IPR013719">
    <property type="entry name" value="RTT106/SPT16-like_middle_dom"/>
</dbReference>
<dbReference type="Gene3D" id="2.30.29.150">
    <property type="match status" value="1"/>
</dbReference>
<dbReference type="SMART" id="SM01287">
    <property type="entry name" value="Rtt106"/>
    <property type="match status" value="1"/>
</dbReference>
<dbReference type="CDD" id="cd13231">
    <property type="entry name" value="PH2_SSRP1-like"/>
    <property type="match status" value="1"/>
</dbReference>
<dbReference type="GO" id="GO:0035101">
    <property type="term" value="C:FACT complex"/>
    <property type="evidence" value="ECO:0007669"/>
    <property type="project" value="TreeGrafter"/>
</dbReference>
<dbReference type="CDD" id="cd13230">
    <property type="entry name" value="PH1_SSRP1-like"/>
    <property type="match status" value="1"/>
</dbReference>
<dbReference type="GO" id="GO:0003677">
    <property type="term" value="F:DNA binding"/>
    <property type="evidence" value="ECO:0007669"/>
    <property type="project" value="InterPro"/>
</dbReference>
<evidence type="ECO:0000256" key="1">
    <source>
        <dbReference type="ARBA" id="ARBA00010060"/>
    </source>
</evidence>
<dbReference type="InterPro" id="IPR048993">
    <property type="entry name" value="SSRP1-like_PH1"/>
</dbReference>
<dbReference type="InterPro" id="IPR024954">
    <property type="entry name" value="SSRP1_DD"/>
</dbReference>
<protein>
    <recommendedName>
        <fullName evidence="10">FACT complex subunit POB3</fullName>
    </recommendedName>
</protein>
<dbReference type="GO" id="GO:0031491">
    <property type="term" value="F:nucleosome binding"/>
    <property type="evidence" value="ECO:0007669"/>
    <property type="project" value="TreeGrafter"/>
</dbReference>
<comment type="subcellular location">
    <subcellularLocation>
        <location evidence="10">Nucleus</location>
    </subcellularLocation>
    <subcellularLocation>
        <location evidence="10">Chromosome</location>
    </subcellularLocation>
</comment>
<evidence type="ECO:0000256" key="5">
    <source>
        <dbReference type="ARBA" id="ARBA00023015"/>
    </source>
</evidence>
<evidence type="ECO:0000256" key="6">
    <source>
        <dbReference type="ARBA" id="ARBA00023163"/>
    </source>
</evidence>
<keyword evidence="2 10" id="KW-0158">Chromosome</keyword>
<evidence type="ECO:0000256" key="10">
    <source>
        <dbReference type="RuleBase" id="RU364013"/>
    </source>
</evidence>
<evidence type="ECO:0000256" key="7">
    <source>
        <dbReference type="ARBA" id="ARBA00023204"/>
    </source>
</evidence>
<proteinExistence type="inferred from homology"/>
<feature type="compositionally biased region" description="Acidic residues" evidence="11">
    <location>
        <begin position="537"/>
        <end position="546"/>
    </location>
</feature>
<evidence type="ECO:0000256" key="2">
    <source>
        <dbReference type="ARBA" id="ARBA00022454"/>
    </source>
</evidence>
<dbReference type="Proteomes" id="UP001161017">
    <property type="component" value="Unassembled WGS sequence"/>
</dbReference>
<evidence type="ECO:0000256" key="3">
    <source>
        <dbReference type="ARBA" id="ARBA00022705"/>
    </source>
</evidence>
<dbReference type="FunFam" id="2.30.29.30:FF:000146">
    <property type="entry name" value="FACT complex subunit POB3"/>
    <property type="match status" value="1"/>
</dbReference>
<comment type="caution">
    <text evidence="13">The sequence shown here is derived from an EMBL/GenBank/DDBJ whole genome shotgun (WGS) entry which is preliminary data.</text>
</comment>
<dbReference type="Pfam" id="PF21103">
    <property type="entry name" value="PH1_SSRP1-like"/>
    <property type="match status" value="1"/>
</dbReference>
<dbReference type="InterPro" id="IPR011993">
    <property type="entry name" value="PH-like_dom_sf"/>
</dbReference>
<dbReference type="EMBL" id="JAPUFD010000007">
    <property type="protein sequence ID" value="MDI1488542.1"/>
    <property type="molecule type" value="Genomic_DNA"/>
</dbReference>
<dbReference type="Pfam" id="PF03531">
    <property type="entry name" value="SSrecog"/>
    <property type="match status" value="1"/>
</dbReference>
<evidence type="ECO:0000313" key="14">
    <source>
        <dbReference type="Proteomes" id="UP001161017"/>
    </source>
</evidence>
<feature type="compositionally biased region" description="Acidic residues" evidence="11">
    <location>
        <begin position="504"/>
        <end position="514"/>
    </location>
</feature>
<dbReference type="Pfam" id="PF17292">
    <property type="entry name" value="POB3_N"/>
    <property type="match status" value="1"/>
</dbReference>
<evidence type="ECO:0000256" key="4">
    <source>
        <dbReference type="ARBA" id="ARBA00022763"/>
    </source>
</evidence>
<dbReference type="InterPro" id="IPR050454">
    <property type="entry name" value="RTT106/SSRP1_HistChap/FACT"/>
</dbReference>
<evidence type="ECO:0000313" key="13">
    <source>
        <dbReference type="EMBL" id="MDI1488542.1"/>
    </source>
</evidence>
<name>A0AA43QME4_9LECA</name>
<evidence type="ECO:0000256" key="8">
    <source>
        <dbReference type="ARBA" id="ARBA00023242"/>
    </source>
</evidence>
<comment type="function">
    <text evidence="9 10">Component of the FACT complex, a general chromatin factor that acts to reorganize nucleosomes. The FACT complex is involved in multiple processes that require DNA as a template such as mRNA elongation, DNA replication and DNA repair. During transcription elongation the FACT complex acts as a histone chaperone that both destabilizes and restores nucleosomal structure. It facilitates the passage of RNA polymerase II and transcription by promoting the dissociation of one histone H2A-H2B dimer from the nucleosome, then subsequently promotes the reestablishment of the nucleosome following the passage of RNA polymerase II.</text>
</comment>
<dbReference type="SUPFAM" id="SSF50729">
    <property type="entry name" value="PH domain-like"/>
    <property type="match status" value="1"/>
</dbReference>
<reference evidence="13" key="1">
    <citation type="journal article" date="2023" name="Genome Biol. Evol.">
        <title>First Whole Genome Sequence and Flow Cytometry Genome Size Data for the Lichen-Forming Fungus Ramalina farinacea (Ascomycota).</title>
        <authorList>
            <person name="Llewellyn T."/>
            <person name="Mian S."/>
            <person name="Hill R."/>
            <person name="Leitch I.J."/>
            <person name="Gaya E."/>
        </authorList>
    </citation>
    <scope>NUCLEOTIDE SEQUENCE</scope>
    <source>
        <strain evidence="13">LIQ254RAFAR</strain>
    </source>
</reference>
<evidence type="ECO:0000256" key="11">
    <source>
        <dbReference type="SAM" id="MobiDB-lite"/>
    </source>
</evidence>